<accession>A0A7Z0EHV9</accession>
<evidence type="ECO:0008006" key="4">
    <source>
        <dbReference type="Google" id="ProtNLM"/>
    </source>
</evidence>
<reference evidence="2 3" key="1">
    <citation type="submission" date="2020-07" db="EMBL/GenBank/DDBJ databases">
        <title>Sequencing the genomes of 1000 actinobacteria strains.</title>
        <authorList>
            <person name="Klenk H.-P."/>
        </authorList>
    </citation>
    <scope>NUCLEOTIDE SEQUENCE [LARGE SCALE GENOMIC DNA]</scope>
    <source>
        <strain evidence="2 3">DSM 44442</strain>
    </source>
</reference>
<organism evidence="2 3">
    <name type="scientific">Nocardiopsis aegyptia</name>
    <dbReference type="NCBI Taxonomy" id="220378"/>
    <lineage>
        <taxon>Bacteria</taxon>
        <taxon>Bacillati</taxon>
        <taxon>Actinomycetota</taxon>
        <taxon>Actinomycetes</taxon>
        <taxon>Streptosporangiales</taxon>
        <taxon>Nocardiopsidaceae</taxon>
        <taxon>Nocardiopsis</taxon>
    </lineage>
</organism>
<gene>
    <name evidence="2" type="ORF">HNR10_000244</name>
</gene>
<dbReference type="NCBIfam" id="NF033634">
    <property type="entry name" value="SLATT_1"/>
    <property type="match status" value="1"/>
</dbReference>
<keyword evidence="1" id="KW-0812">Transmembrane</keyword>
<proteinExistence type="predicted"/>
<keyword evidence="1" id="KW-1133">Transmembrane helix</keyword>
<evidence type="ECO:0000256" key="1">
    <source>
        <dbReference type="SAM" id="Phobius"/>
    </source>
</evidence>
<name>A0A7Z0EHV9_9ACTN</name>
<evidence type="ECO:0000313" key="3">
    <source>
        <dbReference type="Proteomes" id="UP000572051"/>
    </source>
</evidence>
<feature type="transmembrane region" description="Helical" evidence="1">
    <location>
        <begin position="70"/>
        <end position="91"/>
    </location>
</feature>
<sequence length="302" mass="33938">MADLVRRGDANGEEEKKKKLILQNQRIIILRSLIDRSRQRSRYSYLCIGLGILLLLSSSLAFFVLGRSQFSLVEMVMLVVISATPLAYGSFLRVYPGVSSLDISSDLRGEIVVGEKKGHGWKDRWNTEELELGLQVLRENRRLEARGVAQQVHDRRAAYREDALIYTEELRSESRFHSRVNSLLQVVVIGGSLLGSALAGTSLYLDQSSIWFIGTSLAVGMSSGVAGYFKFKEKGFYAKQTADSIEHEIEAFDVGLGKYSGDPNKVDDDLAVFAEEIHRLKLDQRKREQNLDQSSTEKEEKA</sequence>
<dbReference type="RefSeq" id="WP_218897578.1">
    <property type="nucleotide sequence ID" value="NZ_JACCFS010000001.1"/>
</dbReference>
<protein>
    <recommendedName>
        <fullName evidence="4">DUF4231 domain-containing protein</fullName>
    </recommendedName>
</protein>
<keyword evidence="1" id="KW-0472">Membrane</keyword>
<dbReference type="EMBL" id="JACCFS010000001">
    <property type="protein sequence ID" value="NYJ32363.1"/>
    <property type="molecule type" value="Genomic_DNA"/>
</dbReference>
<feature type="transmembrane region" description="Helical" evidence="1">
    <location>
        <begin position="183"/>
        <end position="204"/>
    </location>
</feature>
<evidence type="ECO:0000313" key="2">
    <source>
        <dbReference type="EMBL" id="NYJ32363.1"/>
    </source>
</evidence>
<comment type="caution">
    <text evidence="2">The sequence shown here is derived from an EMBL/GenBank/DDBJ whole genome shotgun (WGS) entry which is preliminary data.</text>
</comment>
<dbReference type="Proteomes" id="UP000572051">
    <property type="component" value="Unassembled WGS sequence"/>
</dbReference>
<dbReference type="AlphaFoldDB" id="A0A7Z0EHV9"/>
<keyword evidence="3" id="KW-1185">Reference proteome</keyword>
<feature type="transmembrane region" description="Helical" evidence="1">
    <location>
        <begin position="43"/>
        <end position="64"/>
    </location>
</feature>
<feature type="transmembrane region" description="Helical" evidence="1">
    <location>
        <begin position="210"/>
        <end position="229"/>
    </location>
</feature>